<dbReference type="InterPro" id="IPR050469">
    <property type="entry name" value="Diguanylate_Cyclase"/>
</dbReference>
<keyword evidence="3" id="KW-0812">Transmembrane</keyword>
<evidence type="ECO:0000256" key="3">
    <source>
        <dbReference type="SAM" id="Phobius"/>
    </source>
</evidence>
<dbReference type="GO" id="GO:0052621">
    <property type="term" value="F:diguanylate cyclase activity"/>
    <property type="evidence" value="ECO:0007669"/>
    <property type="project" value="UniProtKB-EC"/>
</dbReference>
<dbReference type="EMBL" id="CADCTV010000636">
    <property type="protein sequence ID" value="CAA9349684.1"/>
    <property type="molecule type" value="Genomic_DNA"/>
</dbReference>
<dbReference type="AlphaFoldDB" id="A0A6J4M5R7"/>
<dbReference type="GO" id="GO:1902201">
    <property type="term" value="P:negative regulation of bacterial-type flagellum-dependent cell motility"/>
    <property type="evidence" value="ECO:0007669"/>
    <property type="project" value="TreeGrafter"/>
</dbReference>
<evidence type="ECO:0000256" key="1">
    <source>
        <dbReference type="ARBA" id="ARBA00012528"/>
    </source>
</evidence>
<dbReference type="EC" id="2.7.7.65" evidence="1"/>
<dbReference type="GO" id="GO:0043709">
    <property type="term" value="P:cell adhesion involved in single-species biofilm formation"/>
    <property type="evidence" value="ECO:0007669"/>
    <property type="project" value="TreeGrafter"/>
</dbReference>
<dbReference type="SUPFAM" id="SSF49785">
    <property type="entry name" value="Galactose-binding domain-like"/>
    <property type="match status" value="1"/>
</dbReference>
<gene>
    <name evidence="5" type="ORF">AVDCRST_MAG89-3058</name>
</gene>
<dbReference type="Pfam" id="PF07695">
    <property type="entry name" value="7TMR-DISM_7TM"/>
    <property type="match status" value="1"/>
</dbReference>
<evidence type="ECO:0000256" key="2">
    <source>
        <dbReference type="ARBA" id="ARBA00034247"/>
    </source>
</evidence>
<feature type="transmembrane region" description="Helical" evidence="3">
    <location>
        <begin position="268"/>
        <end position="288"/>
    </location>
</feature>
<keyword evidence="3" id="KW-0472">Membrane</keyword>
<dbReference type="PANTHER" id="PTHR45138:SF9">
    <property type="entry name" value="DIGUANYLATE CYCLASE DGCM-RELATED"/>
    <property type="match status" value="1"/>
</dbReference>
<feature type="domain" description="GGDEF" evidence="4">
    <location>
        <begin position="393"/>
        <end position="526"/>
    </location>
</feature>
<sequence>LGGEWRFQQGDDPAWAAAGLDDRGWRTMVVPGEWEATIGEYDGFGWYRREVVLPPSLRGAPVGLRFATVGDAFEVFWNGVRVGGSGRMPPEFVEGALSVLIFVPDSLLSRSGNGRHVLAVRVFNDYAYGGVMGPVKVGRYDVLAQQRSPRPVVIGGLVSFFLAIGVYHLAFFLRRRAARENLWFAAVCLAVSVYGATYADEFGQAVMPWINPYRLGVLAMLAGGPFFVALVDELFGLRGARHTRRVTTVLAACFGATLALPLRMLAEMVLWMDAAIAIGLMVIVWRAWRLGRKGTAHASTLLFGTAAFSGTMLYDALSEYSSLVPVARLLPGTPSAFWVGFLVFVVTVGIATAGRWALTEVTALTDPMTGLARRHVLEDALRREAERVRRTGGSLALVLIDLDHFKRVNDTHGHRVGYLVLERVGRLLRATTRNLDLPSRFGGEEFAVLLYDTDLPGALSFAERFRGTLRDMRCEVAHGQTVQVTASVGVAVGTDLVDPQALVELADQALYRAKNSGRDRLVSVTLGAADHEFVPAR</sequence>
<accession>A0A6J4M5R7</accession>
<dbReference type="FunFam" id="3.30.70.270:FF:000001">
    <property type="entry name" value="Diguanylate cyclase domain protein"/>
    <property type="match status" value="1"/>
</dbReference>
<feature type="transmembrane region" description="Helical" evidence="3">
    <location>
        <begin position="300"/>
        <end position="317"/>
    </location>
</feature>
<evidence type="ECO:0000313" key="5">
    <source>
        <dbReference type="EMBL" id="CAA9349684.1"/>
    </source>
</evidence>
<name>A0A6J4M5R7_9BACT</name>
<dbReference type="InterPro" id="IPR000160">
    <property type="entry name" value="GGDEF_dom"/>
</dbReference>
<dbReference type="InterPro" id="IPR008979">
    <property type="entry name" value="Galactose-bd-like_sf"/>
</dbReference>
<feature type="non-terminal residue" evidence="5">
    <location>
        <position position="1"/>
    </location>
</feature>
<dbReference type="NCBIfam" id="TIGR00254">
    <property type="entry name" value="GGDEF"/>
    <property type="match status" value="1"/>
</dbReference>
<dbReference type="InterPro" id="IPR043128">
    <property type="entry name" value="Rev_trsase/Diguanyl_cyclase"/>
</dbReference>
<dbReference type="Gene3D" id="2.60.120.260">
    <property type="entry name" value="Galactose-binding domain-like"/>
    <property type="match status" value="1"/>
</dbReference>
<dbReference type="SMART" id="SM00267">
    <property type="entry name" value="GGDEF"/>
    <property type="match status" value="1"/>
</dbReference>
<proteinExistence type="predicted"/>
<comment type="catalytic activity">
    <reaction evidence="2">
        <text>2 GTP = 3',3'-c-di-GMP + 2 diphosphate</text>
        <dbReference type="Rhea" id="RHEA:24898"/>
        <dbReference type="ChEBI" id="CHEBI:33019"/>
        <dbReference type="ChEBI" id="CHEBI:37565"/>
        <dbReference type="ChEBI" id="CHEBI:58805"/>
        <dbReference type="EC" id="2.7.7.65"/>
    </reaction>
</comment>
<reference evidence="5" key="1">
    <citation type="submission" date="2020-02" db="EMBL/GenBank/DDBJ databases">
        <authorList>
            <person name="Meier V. D."/>
        </authorList>
    </citation>
    <scope>NUCLEOTIDE SEQUENCE</scope>
    <source>
        <strain evidence="5">AVDCRST_MAG89</strain>
    </source>
</reference>
<feature type="transmembrane region" description="Helical" evidence="3">
    <location>
        <begin position="211"/>
        <end position="231"/>
    </location>
</feature>
<dbReference type="InterPro" id="IPR029787">
    <property type="entry name" value="Nucleotide_cyclase"/>
</dbReference>
<dbReference type="Pfam" id="PF00990">
    <property type="entry name" value="GGDEF"/>
    <property type="match status" value="1"/>
</dbReference>
<dbReference type="InterPro" id="IPR011623">
    <property type="entry name" value="7TMR_DISM_rcpt_extracell_dom1"/>
</dbReference>
<feature type="transmembrane region" description="Helical" evidence="3">
    <location>
        <begin position="182"/>
        <end position="199"/>
    </location>
</feature>
<protein>
    <recommendedName>
        <fullName evidence="1">diguanylate cyclase</fullName>
        <ecNumber evidence="1">2.7.7.65</ecNumber>
    </recommendedName>
</protein>
<keyword evidence="3" id="KW-1133">Transmembrane helix</keyword>
<evidence type="ECO:0000259" key="4">
    <source>
        <dbReference type="PROSITE" id="PS50887"/>
    </source>
</evidence>
<organism evidence="5">
    <name type="scientific">uncultured Gemmatimonadota bacterium</name>
    <dbReference type="NCBI Taxonomy" id="203437"/>
    <lineage>
        <taxon>Bacteria</taxon>
        <taxon>Pseudomonadati</taxon>
        <taxon>Gemmatimonadota</taxon>
        <taxon>environmental samples</taxon>
    </lineage>
</organism>
<dbReference type="SUPFAM" id="SSF55073">
    <property type="entry name" value="Nucleotide cyclase"/>
    <property type="match status" value="1"/>
</dbReference>
<dbReference type="PANTHER" id="PTHR45138">
    <property type="entry name" value="REGULATORY COMPONENTS OF SENSORY TRANSDUCTION SYSTEM"/>
    <property type="match status" value="1"/>
</dbReference>
<dbReference type="Gene3D" id="3.30.70.270">
    <property type="match status" value="1"/>
</dbReference>
<feature type="transmembrane region" description="Helical" evidence="3">
    <location>
        <begin position="337"/>
        <end position="358"/>
    </location>
</feature>
<dbReference type="PROSITE" id="PS50887">
    <property type="entry name" value="GGDEF"/>
    <property type="match status" value="1"/>
</dbReference>
<feature type="transmembrane region" description="Helical" evidence="3">
    <location>
        <begin position="243"/>
        <end position="262"/>
    </location>
</feature>
<feature type="transmembrane region" description="Helical" evidence="3">
    <location>
        <begin position="152"/>
        <end position="170"/>
    </location>
</feature>
<dbReference type="CDD" id="cd01949">
    <property type="entry name" value="GGDEF"/>
    <property type="match status" value="1"/>
</dbReference>
<dbReference type="GO" id="GO:0005886">
    <property type="term" value="C:plasma membrane"/>
    <property type="evidence" value="ECO:0007669"/>
    <property type="project" value="TreeGrafter"/>
</dbReference>